<organism evidence="1 2">
    <name type="scientific">Tolumonas osonensis</name>
    <dbReference type="NCBI Taxonomy" id="675874"/>
    <lineage>
        <taxon>Bacteria</taxon>
        <taxon>Pseudomonadati</taxon>
        <taxon>Pseudomonadota</taxon>
        <taxon>Gammaproteobacteria</taxon>
        <taxon>Aeromonadales</taxon>
        <taxon>Aeromonadaceae</taxon>
        <taxon>Tolumonas</taxon>
    </lineage>
</organism>
<accession>A0A841GCE8</accession>
<evidence type="ECO:0000313" key="2">
    <source>
        <dbReference type="Proteomes" id="UP000585721"/>
    </source>
</evidence>
<reference evidence="1 2" key="1">
    <citation type="submission" date="2020-08" db="EMBL/GenBank/DDBJ databases">
        <title>Genomic Encyclopedia of Type Strains, Phase IV (KMG-IV): sequencing the most valuable type-strain genomes for metagenomic binning, comparative biology and taxonomic classification.</title>
        <authorList>
            <person name="Goeker M."/>
        </authorList>
    </citation>
    <scope>NUCLEOTIDE SEQUENCE [LARGE SCALE GENOMIC DNA]</scope>
    <source>
        <strain evidence="1 2">DSM 22975</strain>
    </source>
</reference>
<sequence length="46" mass="5064">MLQAVTPTGAAWYIRPRGRNGVGFMSSPHHLREQRSMAVDGAIPWG</sequence>
<keyword evidence="2" id="KW-1185">Reference proteome</keyword>
<dbReference type="AlphaFoldDB" id="A0A841GCE8"/>
<proteinExistence type="predicted"/>
<dbReference type="Proteomes" id="UP000585721">
    <property type="component" value="Unassembled WGS sequence"/>
</dbReference>
<dbReference type="RefSeq" id="WP_188026387.1">
    <property type="nucleotide sequence ID" value="NZ_JACHGR010000004.1"/>
</dbReference>
<protein>
    <submittedName>
        <fullName evidence="1">Uncharacterized protein</fullName>
    </submittedName>
</protein>
<gene>
    <name evidence="1" type="ORF">HNR75_001535</name>
</gene>
<dbReference type="EMBL" id="JACHGR010000004">
    <property type="protein sequence ID" value="MBB6055629.1"/>
    <property type="molecule type" value="Genomic_DNA"/>
</dbReference>
<evidence type="ECO:0000313" key="1">
    <source>
        <dbReference type="EMBL" id="MBB6055629.1"/>
    </source>
</evidence>
<name>A0A841GCE8_9GAMM</name>
<comment type="caution">
    <text evidence="1">The sequence shown here is derived from an EMBL/GenBank/DDBJ whole genome shotgun (WGS) entry which is preliminary data.</text>
</comment>